<comment type="caution">
    <text evidence="7">The sequence shown here is derived from an EMBL/GenBank/DDBJ whole genome shotgun (WGS) entry which is preliminary data.</text>
</comment>
<feature type="transmembrane region" description="Helical" evidence="6">
    <location>
        <begin position="42"/>
        <end position="68"/>
    </location>
</feature>
<dbReference type="GO" id="GO:0005886">
    <property type="term" value="C:plasma membrane"/>
    <property type="evidence" value="ECO:0007669"/>
    <property type="project" value="UniProtKB-SubCell"/>
</dbReference>
<evidence type="ECO:0000256" key="1">
    <source>
        <dbReference type="ARBA" id="ARBA00004651"/>
    </source>
</evidence>
<keyword evidence="3 6" id="KW-0812">Transmembrane</keyword>
<dbReference type="AlphaFoldDB" id="A0A0P6VJF7"/>
<evidence type="ECO:0000256" key="5">
    <source>
        <dbReference type="ARBA" id="ARBA00023136"/>
    </source>
</evidence>
<dbReference type="GO" id="GO:0015171">
    <property type="term" value="F:amino acid transmembrane transporter activity"/>
    <property type="evidence" value="ECO:0007669"/>
    <property type="project" value="TreeGrafter"/>
</dbReference>
<accession>A0A0P6VJF7</accession>
<proteinExistence type="predicted"/>
<dbReference type="Pfam" id="PF01810">
    <property type="entry name" value="LysE"/>
    <property type="match status" value="1"/>
</dbReference>
<dbReference type="RefSeq" id="WP_054358737.1">
    <property type="nucleotide sequence ID" value="NZ_LJYW01000001.1"/>
</dbReference>
<dbReference type="STRING" id="665126.ABB55_10350"/>
<evidence type="ECO:0000256" key="2">
    <source>
        <dbReference type="ARBA" id="ARBA00022475"/>
    </source>
</evidence>
<keyword evidence="8" id="KW-1185">Reference proteome</keyword>
<dbReference type="PIRSF" id="PIRSF006324">
    <property type="entry name" value="LeuE"/>
    <property type="match status" value="1"/>
</dbReference>
<evidence type="ECO:0000313" key="7">
    <source>
        <dbReference type="EMBL" id="KPL52574.1"/>
    </source>
</evidence>
<protein>
    <submittedName>
        <fullName evidence="7">Threonine transporter RhtB</fullName>
    </submittedName>
</protein>
<sequence>MDPLSAILAFSLAAGLLTLTPGLDTALVLRTATVEGARPAMAAGIGISAGCLAWGLVAAVGLGAVLAVSDLAYRVLQAAGAAYLVWLGAGMLWAAIRPGDAAGRLAAPGAGAAGRGGWVARGLMTNLLNPKVGVFYVSFLPQFIPDGVPVVAFSIGLAAIHAVMGIAWFAALTAATRPIAALLRRPAVLRGIDGVTGAVLIGFGLRLALDRRG</sequence>
<dbReference type="InterPro" id="IPR001123">
    <property type="entry name" value="LeuE-type"/>
</dbReference>
<dbReference type="PANTHER" id="PTHR30086:SF20">
    <property type="entry name" value="ARGININE EXPORTER PROTEIN ARGO-RELATED"/>
    <property type="match status" value="1"/>
</dbReference>
<keyword evidence="4 6" id="KW-1133">Transmembrane helix</keyword>
<reference evidence="7 8" key="2">
    <citation type="submission" date="2015-10" db="EMBL/GenBank/DDBJ databases">
        <title>Draft Genome Sequence of Prosthecomicrobium hirschii ATCC 27832.</title>
        <authorList>
            <person name="Daniel J."/>
            <person name="Givan S.A."/>
            <person name="Brun Y.V."/>
            <person name="Brown P.J."/>
        </authorList>
    </citation>
    <scope>NUCLEOTIDE SEQUENCE [LARGE SCALE GENOMIC DNA]</scope>
    <source>
        <strain evidence="7 8">16</strain>
    </source>
</reference>
<dbReference type="PANTHER" id="PTHR30086">
    <property type="entry name" value="ARGININE EXPORTER PROTEIN ARGO"/>
    <property type="match status" value="1"/>
</dbReference>
<dbReference type="EMBL" id="LJYW01000001">
    <property type="protein sequence ID" value="KPL52574.1"/>
    <property type="molecule type" value="Genomic_DNA"/>
</dbReference>
<evidence type="ECO:0000313" key="8">
    <source>
        <dbReference type="Proteomes" id="UP000048984"/>
    </source>
</evidence>
<evidence type="ECO:0000256" key="6">
    <source>
        <dbReference type="SAM" id="Phobius"/>
    </source>
</evidence>
<reference evidence="7 8" key="1">
    <citation type="submission" date="2015-09" db="EMBL/GenBank/DDBJ databases">
        <authorList>
            <person name="Jackson K.R."/>
            <person name="Lunt B.L."/>
            <person name="Fisher J.N.B."/>
            <person name="Gardner A.V."/>
            <person name="Bailey M.E."/>
            <person name="Deus L.M."/>
            <person name="Earl A.S."/>
            <person name="Gibby P.D."/>
            <person name="Hartmann K.A."/>
            <person name="Liu J.E."/>
            <person name="Manci A.M."/>
            <person name="Nielsen D.A."/>
            <person name="Solomon M.B."/>
            <person name="Breakwell D.P."/>
            <person name="Burnett S.H."/>
            <person name="Grose J.H."/>
        </authorList>
    </citation>
    <scope>NUCLEOTIDE SEQUENCE [LARGE SCALE GENOMIC DNA]</scope>
    <source>
        <strain evidence="7 8">16</strain>
    </source>
</reference>
<feature type="transmembrane region" description="Helical" evidence="6">
    <location>
        <begin position="187"/>
        <end position="209"/>
    </location>
</feature>
<organism evidence="7 8">
    <name type="scientific">Prosthecodimorpha hirschii</name>
    <dbReference type="NCBI Taxonomy" id="665126"/>
    <lineage>
        <taxon>Bacteria</taxon>
        <taxon>Pseudomonadati</taxon>
        <taxon>Pseudomonadota</taxon>
        <taxon>Alphaproteobacteria</taxon>
        <taxon>Hyphomicrobiales</taxon>
        <taxon>Ancalomicrobiaceae</taxon>
        <taxon>Prosthecodimorpha</taxon>
    </lineage>
</organism>
<dbReference type="Proteomes" id="UP000048984">
    <property type="component" value="Unassembled WGS sequence"/>
</dbReference>
<feature type="transmembrane region" description="Helical" evidence="6">
    <location>
        <begin position="150"/>
        <end position="175"/>
    </location>
</feature>
<keyword evidence="2" id="KW-1003">Cell membrane</keyword>
<feature type="transmembrane region" description="Helical" evidence="6">
    <location>
        <begin position="75"/>
        <end position="96"/>
    </location>
</feature>
<keyword evidence="5 6" id="KW-0472">Membrane</keyword>
<evidence type="ECO:0000256" key="4">
    <source>
        <dbReference type="ARBA" id="ARBA00022989"/>
    </source>
</evidence>
<evidence type="ECO:0000256" key="3">
    <source>
        <dbReference type="ARBA" id="ARBA00022692"/>
    </source>
</evidence>
<comment type="subcellular location">
    <subcellularLocation>
        <location evidence="1">Cell membrane</location>
        <topology evidence="1">Multi-pass membrane protein</topology>
    </subcellularLocation>
</comment>
<name>A0A0P6VJF7_9HYPH</name>
<gene>
    <name evidence="7" type="ORF">ABB55_10350</name>
</gene>